<dbReference type="AlphaFoldDB" id="A0A1Q4HE54"/>
<dbReference type="EMBL" id="MPNT01000045">
    <property type="protein sequence ID" value="OJZ65798.1"/>
    <property type="molecule type" value="Genomic_DNA"/>
</dbReference>
<gene>
    <name evidence="3" type="ORF">BRW65_27640</name>
</gene>
<feature type="domain" description="DUF732" evidence="2">
    <location>
        <begin position="26"/>
        <end position="96"/>
    </location>
</feature>
<sequence length="105" mass="10655">MRPLLISLGAAAAIALAGPAHADGSDDTFLATVHAAGLTYSDPDQAITSGKSVCKLVNEGSNLTDIVRMIQMLNRGLQGDDATRFAAIAANSYCPQALAPPSAAS</sequence>
<keyword evidence="4" id="KW-1185">Reference proteome</keyword>
<dbReference type="InterPro" id="IPR007969">
    <property type="entry name" value="DUF732"/>
</dbReference>
<evidence type="ECO:0000313" key="3">
    <source>
        <dbReference type="EMBL" id="OJZ65798.1"/>
    </source>
</evidence>
<feature type="chain" id="PRO_5013202435" description="DUF732 domain-containing protein" evidence="1">
    <location>
        <begin position="23"/>
        <end position="105"/>
    </location>
</feature>
<dbReference type="Pfam" id="PF05305">
    <property type="entry name" value="DUF732"/>
    <property type="match status" value="1"/>
</dbReference>
<dbReference type="STRING" id="53378.BRW65_27640"/>
<evidence type="ECO:0000259" key="2">
    <source>
        <dbReference type="Pfam" id="PF05305"/>
    </source>
</evidence>
<accession>A0A1Q4HE54</accession>
<reference evidence="3 4" key="1">
    <citation type="submission" date="2016-11" db="EMBL/GenBank/DDBJ databases">
        <title>Genome sequences of unsequenced Mycobacteria.</title>
        <authorList>
            <person name="Greninger A.L."/>
            <person name="Fang F."/>
            <person name="Jerome K.R."/>
        </authorList>
    </citation>
    <scope>NUCLEOTIDE SEQUENCE [LARGE SCALE GENOMIC DNA]</scope>
    <source>
        <strain evidence="3 4">M11</strain>
    </source>
</reference>
<dbReference type="RefSeq" id="WP_073880349.1">
    <property type="nucleotide sequence ID" value="NZ_MPNT01000045.1"/>
</dbReference>
<proteinExistence type="predicted"/>
<dbReference type="OrthoDB" id="4382032at2"/>
<comment type="caution">
    <text evidence="3">The sequence shown here is derived from an EMBL/GenBank/DDBJ whole genome shotgun (WGS) entry which is preliminary data.</text>
</comment>
<feature type="signal peptide" evidence="1">
    <location>
        <begin position="1"/>
        <end position="22"/>
    </location>
</feature>
<name>A0A1Q4HE54_9MYCO</name>
<organism evidence="3 4">
    <name type="scientific">Mycobacterium paraffinicum</name>
    <dbReference type="NCBI Taxonomy" id="53378"/>
    <lineage>
        <taxon>Bacteria</taxon>
        <taxon>Bacillati</taxon>
        <taxon>Actinomycetota</taxon>
        <taxon>Actinomycetes</taxon>
        <taxon>Mycobacteriales</taxon>
        <taxon>Mycobacteriaceae</taxon>
        <taxon>Mycobacterium</taxon>
    </lineage>
</organism>
<keyword evidence="1" id="KW-0732">Signal</keyword>
<evidence type="ECO:0000256" key="1">
    <source>
        <dbReference type="SAM" id="SignalP"/>
    </source>
</evidence>
<protein>
    <recommendedName>
        <fullName evidence="2">DUF732 domain-containing protein</fullName>
    </recommendedName>
</protein>
<evidence type="ECO:0000313" key="4">
    <source>
        <dbReference type="Proteomes" id="UP000186438"/>
    </source>
</evidence>
<dbReference type="Proteomes" id="UP000186438">
    <property type="component" value="Unassembled WGS sequence"/>
</dbReference>